<evidence type="ECO:0000256" key="1">
    <source>
        <dbReference type="SAM" id="SignalP"/>
    </source>
</evidence>
<feature type="signal peptide" evidence="1">
    <location>
        <begin position="1"/>
        <end position="18"/>
    </location>
</feature>
<dbReference type="OrthoDB" id="5871243at2759"/>
<evidence type="ECO:0000313" key="2">
    <source>
        <dbReference type="Proteomes" id="UP000025227"/>
    </source>
</evidence>
<accession>A0A7I4YC62</accession>
<dbReference type="WBParaSite" id="HCON_00073020-00001">
    <property type="protein sequence ID" value="HCON_00073020-00001"/>
    <property type="gene ID" value="HCON_00073020"/>
</dbReference>
<proteinExistence type="predicted"/>
<organism evidence="2 3">
    <name type="scientific">Haemonchus contortus</name>
    <name type="common">Barber pole worm</name>
    <dbReference type="NCBI Taxonomy" id="6289"/>
    <lineage>
        <taxon>Eukaryota</taxon>
        <taxon>Metazoa</taxon>
        <taxon>Ecdysozoa</taxon>
        <taxon>Nematoda</taxon>
        <taxon>Chromadorea</taxon>
        <taxon>Rhabditida</taxon>
        <taxon>Rhabditina</taxon>
        <taxon>Rhabditomorpha</taxon>
        <taxon>Strongyloidea</taxon>
        <taxon>Trichostrongylidae</taxon>
        <taxon>Haemonchus</taxon>
    </lineage>
</organism>
<dbReference type="AlphaFoldDB" id="A0A7I4YC62"/>
<evidence type="ECO:0000313" key="3">
    <source>
        <dbReference type="WBParaSite" id="HCON_00073020-00001"/>
    </source>
</evidence>
<dbReference type="OMA" id="WAGKRSH"/>
<sequence>MQRLLVIFIAMLAVLVSCQREQLSPEMSRYFMDDIGSSEYVPSLMKGSDSKRKQFYAWAGKRSHPPYEKRKQFYAWAGK</sequence>
<name>A0A7I4YC62_HAECO</name>
<keyword evidence="1" id="KW-0732">Signal</keyword>
<protein>
    <submittedName>
        <fullName evidence="3">Lipoprotein</fullName>
    </submittedName>
</protein>
<keyword evidence="2" id="KW-1185">Reference proteome</keyword>
<dbReference type="Proteomes" id="UP000025227">
    <property type="component" value="Unplaced"/>
</dbReference>
<reference evidence="3" key="1">
    <citation type="submission" date="2020-12" db="UniProtKB">
        <authorList>
            <consortium name="WormBaseParasite"/>
        </authorList>
    </citation>
    <scope>IDENTIFICATION</scope>
    <source>
        <strain evidence="3">MHco3</strain>
    </source>
</reference>
<feature type="chain" id="PRO_5029911560" evidence="1">
    <location>
        <begin position="19"/>
        <end position="79"/>
    </location>
</feature>
<dbReference type="PROSITE" id="PS51257">
    <property type="entry name" value="PROKAR_LIPOPROTEIN"/>
    <property type="match status" value="1"/>
</dbReference>